<dbReference type="GO" id="GO:0008234">
    <property type="term" value="F:cysteine-type peptidase activity"/>
    <property type="evidence" value="ECO:0007669"/>
    <property type="project" value="UniProtKB-KW"/>
</dbReference>
<feature type="domain" description="Ubiquitin-like protease family profile" evidence="7">
    <location>
        <begin position="158"/>
        <end position="320"/>
    </location>
</feature>
<dbReference type="PANTHER" id="PTHR46915">
    <property type="entry name" value="UBIQUITIN-LIKE PROTEASE 4-RELATED"/>
    <property type="match status" value="1"/>
</dbReference>
<dbReference type="STRING" id="1965070.A0A3S3NPS3"/>
<dbReference type="Pfam" id="PF02902">
    <property type="entry name" value="Peptidase_C48"/>
    <property type="match status" value="1"/>
</dbReference>
<feature type="region of interest" description="Disordered" evidence="6">
    <location>
        <begin position="1"/>
        <end position="60"/>
    </location>
</feature>
<keyword evidence="4" id="KW-0788">Thiol protease</keyword>
<organism evidence="8 9">
    <name type="scientific">Dinothrombium tinctorium</name>
    <dbReference type="NCBI Taxonomy" id="1965070"/>
    <lineage>
        <taxon>Eukaryota</taxon>
        <taxon>Metazoa</taxon>
        <taxon>Ecdysozoa</taxon>
        <taxon>Arthropoda</taxon>
        <taxon>Chelicerata</taxon>
        <taxon>Arachnida</taxon>
        <taxon>Acari</taxon>
        <taxon>Acariformes</taxon>
        <taxon>Trombidiformes</taxon>
        <taxon>Prostigmata</taxon>
        <taxon>Anystina</taxon>
        <taxon>Parasitengona</taxon>
        <taxon>Trombidioidea</taxon>
        <taxon>Trombidiidae</taxon>
        <taxon>Dinothrombium</taxon>
    </lineage>
</organism>
<evidence type="ECO:0000256" key="4">
    <source>
        <dbReference type="ARBA" id="ARBA00022807"/>
    </source>
</evidence>
<evidence type="ECO:0000259" key="7">
    <source>
        <dbReference type="PROSITE" id="PS50600"/>
    </source>
</evidence>
<dbReference type="AlphaFoldDB" id="A0A3S3NPS3"/>
<dbReference type="GO" id="GO:0006508">
    <property type="term" value="P:proteolysis"/>
    <property type="evidence" value="ECO:0007669"/>
    <property type="project" value="UniProtKB-KW"/>
</dbReference>
<dbReference type="PROSITE" id="PS50600">
    <property type="entry name" value="ULP_PROTEASE"/>
    <property type="match status" value="1"/>
</dbReference>
<comment type="similarity">
    <text evidence="1">Belongs to the peptidase C48 family.</text>
</comment>
<dbReference type="Proteomes" id="UP000285301">
    <property type="component" value="Unassembled WGS sequence"/>
</dbReference>
<keyword evidence="5" id="KW-0175">Coiled coil</keyword>
<dbReference type="InterPro" id="IPR003653">
    <property type="entry name" value="Peptidase_C48_C"/>
</dbReference>
<keyword evidence="3" id="KW-0378">Hydrolase</keyword>
<name>A0A3S3NPS3_9ACAR</name>
<keyword evidence="2 8" id="KW-0645">Protease</keyword>
<evidence type="ECO:0000256" key="1">
    <source>
        <dbReference type="ARBA" id="ARBA00005234"/>
    </source>
</evidence>
<evidence type="ECO:0000256" key="2">
    <source>
        <dbReference type="ARBA" id="ARBA00022670"/>
    </source>
</evidence>
<dbReference type="Gene3D" id="3.40.395.10">
    <property type="entry name" value="Adenoviral Proteinase, Chain A"/>
    <property type="match status" value="1"/>
</dbReference>
<dbReference type="OrthoDB" id="6428410at2759"/>
<evidence type="ECO:0000256" key="6">
    <source>
        <dbReference type="SAM" id="MobiDB-lite"/>
    </source>
</evidence>
<protein>
    <submittedName>
        <fullName evidence="8">Sentrin-specific protease 2-like protein</fullName>
    </submittedName>
</protein>
<evidence type="ECO:0000256" key="3">
    <source>
        <dbReference type="ARBA" id="ARBA00022801"/>
    </source>
</evidence>
<feature type="coiled-coil region" evidence="5">
    <location>
        <begin position="70"/>
        <end position="97"/>
    </location>
</feature>
<dbReference type="EMBL" id="NCKU01015409">
    <property type="protein sequence ID" value="RWR99388.1"/>
    <property type="molecule type" value="Genomic_DNA"/>
</dbReference>
<dbReference type="GO" id="GO:0016926">
    <property type="term" value="P:protein desumoylation"/>
    <property type="evidence" value="ECO:0007669"/>
    <property type="project" value="UniProtKB-ARBA"/>
</dbReference>
<dbReference type="InterPro" id="IPR038765">
    <property type="entry name" value="Papain-like_cys_pep_sf"/>
</dbReference>
<gene>
    <name evidence="8" type="ORF">B4U79_17032</name>
</gene>
<proteinExistence type="inferred from homology"/>
<comment type="caution">
    <text evidence="8">The sequence shown here is derived from an EMBL/GenBank/DDBJ whole genome shotgun (WGS) entry which is preliminary data.</text>
</comment>
<evidence type="ECO:0000313" key="8">
    <source>
        <dbReference type="EMBL" id="RWR99388.1"/>
    </source>
</evidence>
<accession>A0A3S3NPS3</accession>
<keyword evidence="9" id="KW-1185">Reference proteome</keyword>
<evidence type="ECO:0000256" key="5">
    <source>
        <dbReference type="SAM" id="Coils"/>
    </source>
</evidence>
<dbReference type="PANTHER" id="PTHR46915:SF2">
    <property type="entry name" value="UBIQUITIN-LIKE PROTEASE 4"/>
    <property type="match status" value="1"/>
</dbReference>
<evidence type="ECO:0000313" key="9">
    <source>
        <dbReference type="Proteomes" id="UP000285301"/>
    </source>
</evidence>
<sequence>MDREKPTQLSRAEKRKQKKKQRDANSKTQAKTNPENKDGQRYINKQQRYHGKREDKLNNEKTSLKRKLTWENNQQEKEDIREEIKLVEANIIFENNQAKRFKAYANDASLPYPGKAPDLQPIIQKLKEGNLTKEQEEHLENIWRYSTPNDILAEEFSINITGHDLKTLQFDKENIGWLNDNIIDFYMQLIAKQTTSNKIFAFPSVFHRTLTERYQDAIKFKRRQQDLHQFNLYLIPIILNNHWTLLFFNPDSTTIGFFNSLQSHGPDPSPILERSKRYFKDLFEKRGRNWTEPTVDSRIVPQQNNGSDCGVYVCYFSRCLASNHPIDIQPEHIGLFRKQIAYEIITKDLIQNLF</sequence>
<reference evidence="8 9" key="1">
    <citation type="journal article" date="2018" name="Gigascience">
        <title>Genomes of trombidid mites reveal novel predicted allergens and laterally-transferred genes associated with secondary metabolism.</title>
        <authorList>
            <person name="Dong X."/>
            <person name="Chaisiri K."/>
            <person name="Xia D."/>
            <person name="Armstrong S.D."/>
            <person name="Fang Y."/>
            <person name="Donnelly M.J."/>
            <person name="Kadowaki T."/>
            <person name="McGarry J.W."/>
            <person name="Darby A.C."/>
            <person name="Makepeace B.L."/>
        </authorList>
    </citation>
    <scope>NUCLEOTIDE SEQUENCE [LARGE SCALE GENOMIC DNA]</scope>
    <source>
        <strain evidence="8">UoL-WK</strain>
    </source>
</reference>
<dbReference type="SUPFAM" id="SSF54001">
    <property type="entry name" value="Cysteine proteinases"/>
    <property type="match status" value="1"/>
</dbReference>